<gene>
    <name evidence="3" type="ORF">ACFOUR_03445</name>
</gene>
<name>A0ABD5NK23_9EURY</name>
<keyword evidence="1" id="KW-1133">Transmembrane helix</keyword>
<evidence type="ECO:0000313" key="4">
    <source>
        <dbReference type="Proteomes" id="UP001595846"/>
    </source>
</evidence>
<feature type="transmembrane region" description="Helical" evidence="1">
    <location>
        <begin position="113"/>
        <end position="130"/>
    </location>
</feature>
<dbReference type="Proteomes" id="UP001595846">
    <property type="component" value="Unassembled WGS sequence"/>
</dbReference>
<sequence>MTASQVSRGDVFDLLSNRRRRYTIHYCKQVDEPVELGELAEQVAAWELDKDVAELTSAERKRVYTALQQTHLPTLERADVVEFENHTIELTAEADALEIYLDIVPPDSIPWGVYYLGVSILGFAVLAGVWADLVPTEPITPLGWAALVLGVVTVSAAAHVLTSRRYRLGEMERPP</sequence>
<dbReference type="InterPro" id="IPR055768">
    <property type="entry name" value="DUF7344"/>
</dbReference>
<dbReference type="Pfam" id="PF24035">
    <property type="entry name" value="DUF7344"/>
    <property type="match status" value="1"/>
</dbReference>
<keyword evidence="4" id="KW-1185">Reference proteome</keyword>
<proteinExistence type="predicted"/>
<dbReference type="AlphaFoldDB" id="A0ABD5NK23"/>
<evidence type="ECO:0000256" key="1">
    <source>
        <dbReference type="SAM" id="Phobius"/>
    </source>
</evidence>
<evidence type="ECO:0000259" key="2">
    <source>
        <dbReference type="Pfam" id="PF24035"/>
    </source>
</evidence>
<feature type="domain" description="DUF7344" evidence="2">
    <location>
        <begin position="12"/>
        <end position="86"/>
    </location>
</feature>
<feature type="transmembrane region" description="Helical" evidence="1">
    <location>
        <begin position="142"/>
        <end position="161"/>
    </location>
</feature>
<keyword evidence="1" id="KW-0812">Transmembrane</keyword>
<keyword evidence="1" id="KW-0472">Membrane</keyword>
<dbReference type="RefSeq" id="WP_256533660.1">
    <property type="nucleotide sequence ID" value="NZ_CP101824.1"/>
</dbReference>
<organism evidence="3 4">
    <name type="scientific">Halovivax cerinus</name>
    <dbReference type="NCBI Taxonomy" id="1487865"/>
    <lineage>
        <taxon>Archaea</taxon>
        <taxon>Methanobacteriati</taxon>
        <taxon>Methanobacteriota</taxon>
        <taxon>Stenosarchaea group</taxon>
        <taxon>Halobacteria</taxon>
        <taxon>Halobacteriales</taxon>
        <taxon>Natrialbaceae</taxon>
        <taxon>Halovivax</taxon>
    </lineage>
</organism>
<dbReference type="EMBL" id="JBHSAQ010000002">
    <property type="protein sequence ID" value="MFC3957429.1"/>
    <property type="molecule type" value="Genomic_DNA"/>
</dbReference>
<reference evidence="3 4" key="1">
    <citation type="journal article" date="2019" name="Int. J. Syst. Evol. Microbiol.">
        <title>The Global Catalogue of Microorganisms (GCM) 10K type strain sequencing project: providing services to taxonomists for standard genome sequencing and annotation.</title>
        <authorList>
            <consortium name="The Broad Institute Genomics Platform"/>
            <consortium name="The Broad Institute Genome Sequencing Center for Infectious Disease"/>
            <person name="Wu L."/>
            <person name="Ma J."/>
        </authorList>
    </citation>
    <scope>NUCLEOTIDE SEQUENCE [LARGE SCALE GENOMIC DNA]</scope>
    <source>
        <strain evidence="3 4">IBRC-M 10256</strain>
    </source>
</reference>
<comment type="caution">
    <text evidence="3">The sequence shown here is derived from an EMBL/GenBank/DDBJ whole genome shotgun (WGS) entry which is preliminary data.</text>
</comment>
<accession>A0ABD5NK23</accession>
<protein>
    <recommendedName>
        <fullName evidence="2">DUF7344 domain-containing protein</fullName>
    </recommendedName>
</protein>
<dbReference type="GeneID" id="73902791"/>
<evidence type="ECO:0000313" key="3">
    <source>
        <dbReference type="EMBL" id="MFC3957429.1"/>
    </source>
</evidence>